<dbReference type="Proteomes" id="UP000182573">
    <property type="component" value="Unassembled WGS sequence"/>
</dbReference>
<proteinExistence type="predicted"/>
<dbReference type="Gene3D" id="1.10.30.50">
    <property type="match status" value="1"/>
</dbReference>
<organism evidence="4 5">
    <name type="scientific">Haloarcula vallismortis</name>
    <name type="common">Halobacterium vallismortis</name>
    <dbReference type="NCBI Taxonomy" id="28442"/>
    <lineage>
        <taxon>Archaea</taxon>
        <taxon>Methanobacteriati</taxon>
        <taxon>Methanobacteriota</taxon>
        <taxon>Stenosarchaea group</taxon>
        <taxon>Halobacteria</taxon>
        <taxon>Halobacteriales</taxon>
        <taxon>Haloarculaceae</taxon>
        <taxon>Haloarcula</taxon>
    </lineage>
</organism>
<dbReference type="GO" id="GO:0005829">
    <property type="term" value="C:cytosol"/>
    <property type="evidence" value="ECO:0007669"/>
    <property type="project" value="TreeGrafter"/>
</dbReference>
<keyword evidence="2" id="KW-0378">Hydrolase</keyword>
<evidence type="ECO:0000313" key="5">
    <source>
        <dbReference type="Proteomes" id="UP000182573"/>
    </source>
</evidence>
<evidence type="ECO:0000259" key="3">
    <source>
        <dbReference type="PROSITE" id="PS50157"/>
    </source>
</evidence>
<name>A0A1H2WJN6_HALVA</name>
<gene>
    <name evidence="4" type="ORF">SAMN05443574_10738</name>
</gene>
<dbReference type="InterPro" id="IPR013087">
    <property type="entry name" value="Znf_C2H2_type"/>
</dbReference>
<reference evidence="4 5" key="1">
    <citation type="submission" date="2016-10" db="EMBL/GenBank/DDBJ databases">
        <authorList>
            <person name="de Groot N.N."/>
        </authorList>
    </citation>
    <scope>NUCLEOTIDE SEQUENCE [LARGE SCALE GENOMIC DNA]</scope>
    <source>
        <strain evidence="4 5">DSM 3756</strain>
    </source>
</reference>
<dbReference type="AlphaFoldDB" id="A0A1H2WJN6"/>
<dbReference type="SMART" id="SM00507">
    <property type="entry name" value="HNHc"/>
    <property type="match status" value="1"/>
</dbReference>
<feature type="domain" description="C2H2-type" evidence="3">
    <location>
        <begin position="4"/>
        <end position="32"/>
    </location>
</feature>
<dbReference type="GO" id="GO:0004519">
    <property type="term" value="F:endonuclease activity"/>
    <property type="evidence" value="ECO:0007669"/>
    <property type="project" value="UniProtKB-KW"/>
</dbReference>
<dbReference type="EMBL" id="FNOF01000007">
    <property type="protein sequence ID" value="SDW80718.1"/>
    <property type="molecule type" value="Genomic_DNA"/>
</dbReference>
<dbReference type="PANTHER" id="PTHR41286">
    <property type="entry name" value="HNH NUCLEASE YAJD-RELATED"/>
    <property type="match status" value="1"/>
</dbReference>
<evidence type="ECO:0000256" key="2">
    <source>
        <dbReference type="ARBA" id="ARBA00022801"/>
    </source>
</evidence>
<dbReference type="Pfam" id="PF01844">
    <property type="entry name" value="HNH"/>
    <property type="match status" value="1"/>
</dbReference>
<evidence type="ECO:0000256" key="1">
    <source>
        <dbReference type="ARBA" id="ARBA00022722"/>
    </source>
</evidence>
<dbReference type="GO" id="GO:0016787">
    <property type="term" value="F:hydrolase activity"/>
    <property type="evidence" value="ECO:0007669"/>
    <property type="project" value="UniProtKB-KW"/>
</dbReference>
<keyword evidence="1" id="KW-0540">Nuclease</keyword>
<dbReference type="GO" id="GO:0008270">
    <property type="term" value="F:zinc ion binding"/>
    <property type="evidence" value="ECO:0007669"/>
    <property type="project" value="InterPro"/>
</dbReference>
<dbReference type="CDD" id="cd00085">
    <property type="entry name" value="HNHc"/>
    <property type="match status" value="1"/>
</dbReference>
<keyword evidence="4" id="KW-0255">Endonuclease</keyword>
<protein>
    <submittedName>
        <fullName evidence="4">5-methylcytosine-specific restriction endonuclease McrA</fullName>
    </submittedName>
</protein>
<dbReference type="PROSITE" id="PS00028">
    <property type="entry name" value="ZINC_FINGER_C2H2_1"/>
    <property type="match status" value="1"/>
</dbReference>
<dbReference type="PANTHER" id="PTHR41286:SF1">
    <property type="entry name" value="HNH NUCLEASE YAJD-RELATED"/>
    <property type="match status" value="1"/>
</dbReference>
<sequence>MTSHDCPSCDRTFDSRRGLGVHHSSTHDERLPNRECDRCSDRFHSEHEKRYCSAECRDAAVSFSGADNPNYSSARKETTCDNCGTSFEYYPSEKEGCYCPDCVENAEWRHTRQISGVDNPNWNGGTLSFDCSVCDSPVERYPSDVTGEVVLCSRDCHAEWLSEAFAGDGHPNWRGGGVGDYGPGWRAVREQALERDDHACVLCGTDADELGRNPDVHHIVPVRLFAVMPALAVRDAHTLDNVVSLCPGCHRRAEFGHVSRAELRWRAGIPRTDAIIEGGATA</sequence>
<evidence type="ECO:0000313" key="4">
    <source>
        <dbReference type="EMBL" id="SDW80718.1"/>
    </source>
</evidence>
<dbReference type="GO" id="GO:0003676">
    <property type="term" value="F:nucleic acid binding"/>
    <property type="evidence" value="ECO:0007669"/>
    <property type="project" value="InterPro"/>
</dbReference>
<dbReference type="RefSeq" id="WP_004515937.1">
    <property type="nucleotide sequence ID" value="NZ_FNOF01000007.1"/>
</dbReference>
<dbReference type="STRING" id="28442.SAMN05443574_10738"/>
<dbReference type="InterPro" id="IPR003615">
    <property type="entry name" value="HNH_nuc"/>
</dbReference>
<dbReference type="InterPro" id="IPR002711">
    <property type="entry name" value="HNH"/>
</dbReference>
<dbReference type="PROSITE" id="PS50157">
    <property type="entry name" value="ZINC_FINGER_C2H2_2"/>
    <property type="match status" value="1"/>
</dbReference>
<accession>A0A1H2WJN6</accession>